<comment type="caution">
    <text evidence="1">The sequence shown here is derived from an EMBL/GenBank/DDBJ whole genome shotgun (WGS) entry which is preliminary data.</text>
</comment>
<evidence type="ECO:0000313" key="1">
    <source>
        <dbReference type="EMBL" id="MPN14368.1"/>
    </source>
</evidence>
<sequence length="40" mass="4380">MRHGGFPVFADALERIAERGHDDRAEHIVGAAHTELKVGL</sequence>
<reference evidence="1" key="1">
    <citation type="submission" date="2019-08" db="EMBL/GenBank/DDBJ databases">
        <authorList>
            <person name="Kucharzyk K."/>
            <person name="Murdoch R.W."/>
            <person name="Higgins S."/>
            <person name="Loffler F."/>
        </authorList>
    </citation>
    <scope>NUCLEOTIDE SEQUENCE</scope>
</reference>
<organism evidence="1">
    <name type="scientific">bioreactor metagenome</name>
    <dbReference type="NCBI Taxonomy" id="1076179"/>
    <lineage>
        <taxon>unclassified sequences</taxon>
        <taxon>metagenomes</taxon>
        <taxon>ecological metagenomes</taxon>
    </lineage>
</organism>
<gene>
    <name evidence="1" type="ORF">SDC9_161695</name>
</gene>
<dbReference type="EMBL" id="VSSQ01060986">
    <property type="protein sequence ID" value="MPN14368.1"/>
    <property type="molecule type" value="Genomic_DNA"/>
</dbReference>
<name>A0A645FIZ3_9ZZZZ</name>
<dbReference type="AlphaFoldDB" id="A0A645FIZ3"/>
<proteinExistence type="predicted"/>
<protein>
    <submittedName>
        <fullName evidence="1">Uncharacterized protein</fullName>
    </submittedName>
</protein>
<accession>A0A645FIZ3</accession>